<dbReference type="KEGG" id="aht:ANTHELSMS3_01714"/>
<dbReference type="GO" id="GO:0015074">
    <property type="term" value="P:DNA integration"/>
    <property type="evidence" value="ECO:0007669"/>
    <property type="project" value="InterPro"/>
</dbReference>
<evidence type="ECO:0000313" key="3">
    <source>
        <dbReference type="Proteomes" id="UP000203589"/>
    </source>
</evidence>
<dbReference type="Pfam" id="PF13683">
    <property type="entry name" value="rve_3"/>
    <property type="match status" value="1"/>
</dbReference>
<organism evidence="2 3">
    <name type="scientific">Antarctobacter heliothermus</name>
    <dbReference type="NCBI Taxonomy" id="74033"/>
    <lineage>
        <taxon>Bacteria</taxon>
        <taxon>Pseudomonadati</taxon>
        <taxon>Pseudomonadota</taxon>
        <taxon>Alphaproteobacteria</taxon>
        <taxon>Rhodobacterales</taxon>
        <taxon>Roseobacteraceae</taxon>
        <taxon>Antarctobacter</taxon>
    </lineage>
</organism>
<gene>
    <name evidence="2" type="ORF">ANTHELSMS3_01714</name>
</gene>
<accession>A0A222E2L0</accession>
<feature type="domain" description="Integrase catalytic" evidence="1">
    <location>
        <begin position="10"/>
        <end position="49"/>
    </location>
</feature>
<dbReference type="InterPro" id="IPR001584">
    <property type="entry name" value="Integrase_cat-core"/>
</dbReference>
<keyword evidence="3" id="KW-1185">Reference proteome</keyword>
<dbReference type="AlphaFoldDB" id="A0A222E2L0"/>
<protein>
    <submittedName>
        <fullName evidence="2">Integrase core domain protein</fullName>
    </submittedName>
</protein>
<evidence type="ECO:0000259" key="1">
    <source>
        <dbReference type="Pfam" id="PF13683"/>
    </source>
</evidence>
<proteinExistence type="predicted"/>
<dbReference type="Proteomes" id="UP000203589">
    <property type="component" value="Chromosome"/>
</dbReference>
<name>A0A222E2L0_9RHOB</name>
<evidence type="ECO:0000313" key="2">
    <source>
        <dbReference type="EMBL" id="ASP20403.1"/>
    </source>
</evidence>
<dbReference type="OrthoDB" id="9813285at2"/>
<reference evidence="2 3" key="1">
    <citation type="submission" date="2017-07" db="EMBL/GenBank/DDBJ databases">
        <title>Genome Sequence of Antarctobacter heliothermus Strain SMS3 Isolated from a culture of the Diatom Skeletonema marinoi.</title>
        <authorList>
            <person name="Topel M."/>
            <person name="Pinder M.I.M."/>
            <person name="Johansson O.N."/>
            <person name="Kourtchenko O."/>
            <person name="Godhe A."/>
            <person name="Clarke A.K."/>
        </authorList>
    </citation>
    <scope>NUCLEOTIDE SEQUENCE [LARGE SCALE GENOMIC DNA]</scope>
    <source>
        <strain evidence="2 3">SMS3</strain>
    </source>
</reference>
<dbReference type="EMBL" id="CP022540">
    <property type="protein sequence ID" value="ASP20403.1"/>
    <property type="molecule type" value="Genomic_DNA"/>
</dbReference>
<sequence length="50" mass="5760">MQHQAGMGTKELCRNEHLIASLRHARRVISAWGDGYNHHRPHTSLEELTL</sequence>